<evidence type="ECO:0000313" key="5">
    <source>
        <dbReference type="Proteomes" id="UP001144673"/>
    </source>
</evidence>
<keyword evidence="2" id="KW-0274">FAD</keyword>
<comment type="caution">
    <text evidence="4">The sequence shown here is derived from an EMBL/GenBank/DDBJ whole genome shotgun (WGS) entry which is preliminary data.</text>
</comment>
<dbReference type="PANTHER" id="PTHR47190">
    <property type="entry name" value="DEHYDROGENASE, PUTATIVE-RELATED"/>
    <property type="match status" value="1"/>
</dbReference>
<comment type="cofactor">
    <cofactor evidence="2">
        <name>FAD</name>
        <dbReference type="ChEBI" id="CHEBI:57692"/>
    </cofactor>
</comment>
<dbReference type="PROSITE" id="PS00624">
    <property type="entry name" value="GMC_OXRED_2"/>
    <property type="match status" value="1"/>
</dbReference>
<dbReference type="Gene3D" id="3.30.410.10">
    <property type="entry name" value="Cholesterol Oxidase, domain 2"/>
    <property type="match status" value="1"/>
</dbReference>
<dbReference type="PANTHER" id="PTHR47190:SF1">
    <property type="entry name" value="GLUCOSE-METHANOL-CHOLINE OXIDOREDUCTASE N-TERMINAL DOMAIN-CONTAINING PROTEIN"/>
    <property type="match status" value="1"/>
</dbReference>
<dbReference type="Gene3D" id="3.50.50.60">
    <property type="entry name" value="FAD/NAD(P)-binding domain"/>
    <property type="match status" value="1"/>
</dbReference>
<dbReference type="InterPro" id="IPR007867">
    <property type="entry name" value="GMC_OxRtase_C"/>
</dbReference>
<evidence type="ECO:0000256" key="2">
    <source>
        <dbReference type="PIRSR" id="PIRSR000137-2"/>
    </source>
</evidence>
<proteinExistence type="inferred from homology"/>
<dbReference type="AlphaFoldDB" id="A0A9W8QM65"/>
<dbReference type="GO" id="GO:0016614">
    <property type="term" value="F:oxidoreductase activity, acting on CH-OH group of donors"/>
    <property type="evidence" value="ECO:0007669"/>
    <property type="project" value="InterPro"/>
</dbReference>
<dbReference type="InterPro" id="IPR036188">
    <property type="entry name" value="FAD/NAD-bd_sf"/>
</dbReference>
<reference evidence="4" key="1">
    <citation type="journal article" date="2023" name="Access Microbiol">
        <title>De-novo genome assembly for Akanthomyces muscarius, a biocontrol agent of insect agricultural pests.</title>
        <authorList>
            <person name="Erdos Z."/>
            <person name="Studholme D.J."/>
            <person name="Raymond B."/>
            <person name="Sharma M."/>
        </authorList>
    </citation>
    <scope>NUCLEOTIDE SEQUENCE</scope>
    <source>
        <strain evidence="4">Ve6</strain>
    </source>
</reference>
<organism evidence="4 5">
    <name type="scientific">Akanthomyces muscarius</name>
    <name type="common">Entomopathogenic fungus</name>
    <name type="synonym">Lecanicillium muscarium</name>
    <dbReference type="NCBI Taxonomy" id="2231603"/>
    <lineage>
        <taxon>Eukaryota</taxon>
        <taxon>Fungi</taxon>
        <taxon>Dikarya</taxon>
        <taxon>Ascomycota</taxon>
        <taxon>Pezizomycotina</taxon>
        <taxon>Sordariomycetes</taxon>
        <taxon>Hypocreomycetidae</taxon>
        <taxon>Hypocreales</taxon>
        <taxon>Cordycipitaceae</taxon>
        <taxon>Akanthomyces</taxon>
    </lineage>
</organism>
<evidence type="ECO:0000256" key="1">
    <source>
        <dbReference type="ARBA" id="ARBA00010790"/>
    </source>
</evidence>
<dbReference type="SUPFAM" id="SSF51905">
    <property type="entry name" value="FAD/NAD(P)-binding domain"/>
    <property type="match status" value="1"/>
</dbReference>
<dbReference type="Pfam" id="PF00732">
    <property type="entry name" value="GMC_oxred_N"/>
    <property type="match status" value="1"/>
</dbReference>
<dbReference type="GO" id="GO:0050660">
    <property type="term" value="F:flavin adenine dinucleotide binding"/>
    <property type="evidence" value="ECO:0007669"/>
    <property type="project" value="InterPro"/>
</dbReference>
<dbReference type="EMBL" id="JAJHUN010000001">
    <property type="protein sequence ID" value="KAJ4163550.1"/>
    <property type="molecule type" value="Genomic_DNA"/>
</dbReference>
<keyword evidence="2" id="KW-0285">Flavoprotein</keyword>
<protein>
    <recommendedName>
        <fullName evidence="3">Glucose-methanol-choline oxidoreductase N-terminal domain-containing protein</fullName>
    </recommendedName>
</protein>
<feature type="binding site" evidence="2">
    <location>
        <position position="275"/>
    </location>
    <ligand>
        <name>FAD</name>
        <dbReference type="ChEBI" id="CHEBI:57692"/>
    </ligand>
</feature>
<dbReference type="InterPro" id="IPR000172">
    <property type="entry name" value="GMC_OxRdtase_N"/>
</dbReference>
<dbReference type="InterPro" id="IPR053208">
    <property type="entry name" value="GMC_Oxidoreductase_CD"/>
</dbReference>
<dbReference type="PIRSF" id="PIRSF000137">
    <property type="entry name" value="Alcohol_oxidase"/>
    <property type="match status" value="1"/>
</dbReference>
<dbReference type="RefSeq" id="XP_056058465.1">
    <property type="nucleotide sequence ID" value="XM_056202959.1"/>
</dbReference>
<evidence type="ECO:0000259" key="3">
    <source>
        <dbReference type="PROSITE" id="PS00624"/>
    </source>
</evidence>
<feature type="domain" description="Glucose-methanol-choline oxidoreductase N-terminal" evidence="3">
    <location>
        <begin position="313"/>
        <end position="327"/>
    </location>
</feature>
<keyword evidence="5" id="KW-1185">Reference proteome</keyword>
<dbReference type="GeneID" id="80892430"/>
<dbReference type="SUPFAM" id="SSF54373">
    <property type="entry name" value="FAD-linked reductases, C-terminal domain"/>
    <property type="match status" value="1"/>
</dbReference>
<feature type="binding site" evidence="2">
    <location>
        <begin position="577"/>
        <end position="578"/>
    </location>
    <ligand>
        <name>FAD</name>
        <dbReference type="ChEBI" id="CHEBI:57692"/>
    </ligand>
</feature>
<comment type="similarity">
    <text evidence="1">Belongs to the GMC oxidoreductase family.</text>
</comment>
<dbReference type="KEGG" id="amus:LMH87_005271"/>
<dbReference type="Pfam" id="PF05199">
    <property type="entry name" value="GMC_oxred_C"/>
    <property type="match status" value="1"/>
</dbReference>
<dbReference type="Proteomes" id="UP001144673">
    <property type="component" value="Chromosome 1"/>
</dbReference>
<gene>
    <name evidence="4" type="ORF">LMH87_005271</name>
</gene>
<dbReference type="InterPro" id="IPR012132">
    <property type="entry name" value="GMC_OxRdtase"/>
</dbReference>
<sequence>MRQDAAFQPYAYHIAAALTRALLPNTLVTTTHFAMKYSNAIFLAALASACPTPKDWTLRQWDAIIVGAGTAGIIVADKLSEAGLSTLLLEQGGASYAITGGTERPSWLEGTDLSRVDVPGLYSSIFGTPDSNLICKPEAVRAFQACTMGGNSAINAGLYFQPPSSDWDDYHPEGWHSADMQGATERLLQRQPAITNYSSDGKSYVEDIQNATKSWLVDGAGYEDVSFADEPDKKEKAYGRPVYNYIDGQRGGPVRTYLQTALLRKNFHLSTGVKVKHVNHEGGKASGVEIDLGNGTTKAIRLAPSGRVVLSGGALQSPQLLMHSGIGPQETLQKLSDKSFGAYTEASSWVVQPSVGEGLFDNPNTFIQLSSPAIQSYNYKYDEIDTEDKDLYLNSRSGHYSFASQAAAFWTYMPHEDGTRSGVQGTISSTGYAKYMDNHTITLNVYGTSGLLSAGRVELSDDGQFIAGASADTYYSNPRDAKAIAAFVHDIFQALPPSTPESPAADGLTPLNIARDATADEIEKYITTPSDYARGQVNHWSSSCRIGKCVDADTKVIGTENIHIVDASILAPMTVNPQFAVMVAGEKGAERILALVGK</sequence>
<evidence type="ECO:0000313" key="4">
    <source>
        <dbReference type="EMBL" id="KAJ4163550.1"/>
    </source>
</evidence>
<accession>A0A9W8QM65</accession>
<dbReference type="PRINTS" id="PR00420">
    <property type="entry name" value="RNGMNOXGNASE"/>
</dbReference>
<name>A0A9W8QM65_AKAMU</name>